<dbReference type="PROSITE" id="PS50110">
    <property type="entry name" value="RESPONSE_REGULATORY"/>
    <property type="match status" value="1"/>
</dbReference>
<dbReference type="InterPro" id="IPR011006">
    <property type="entry name" value="CheY-like_superfamily"/>
</dbReference>
<dbReference type="EMBL" id="DPIY01000009">
    <property type="protein sequence ID" value="HCT57480.1"/>
    <property type="molecule type" value="Genomic_DNA"/>
</dbReference>
<dbReference type="PANTHER" id="PTHR43065:SF42">
    <property type="entry name" value="TWO-COMPONENT SENSOR PPRA"/>
    <property type="match status" value="1"/>
</dbReference>
<dbReference type="InterPro" id="IPR003594">
    <property type="entry name" value="HATPase_dom"/>
</dbReference>
<dbReference type="Proteomes" id="UP000264071">
    <property type="component" value="Unassembled WGS sequence"/>
</dbReference>
<dbReference type="Gene3D" id="3.30.565.10">
    <property type="entry name" value="Histidine kinase-like ATPase, C-terminal domain"/>
    <property type="match status" value="1"/>
</dbReference>
<dbReference type="GO" id="GO:0000155">
    <property type="term" value="F:phosphorelay sensor kinase activity"/>
    <property type="evidence" value="ECO:0007669"/>
    <property type="project" value="InterPro"/>
</dbReference>
<dbReference type="InterPro" id="IPR035965">
    <property type="entry name" value="PAS-like_dom_sf"/>
</dbReference>
<dbReference type="InterPro" id="IPR005467">
    <property type="entry name" value="His_kinase_dom"/>
</dbReference>
<dbReference type="PRINTS" id="PR00344">
    <property type="entry name" value="BCTRLSENSOR"/>
</dbReference>
<feature type="domain" description="Response regulatory" evidence="8">
    <location>
        <begin position="569"/>
        <end position="684"/>
    </location>
</feature>
<sequence length="699" mass="75848">MTMNSCLTAALTNRARLQWMQDAIVPRTYPSEPYEHLTRAAARAIDVPMVLVSLVGDREQLARGVGGPLGDLTLCMTSPLSHSFCKHVVASQSVLRIPDARVHPLVCTNPSIDETGVVGYLGIPLTTSDGHTLGALCAITHTPREWTSFEEAILADLARVAVCEIELRAELGYQERRGRSSEGCAQAEGLPERTADILDHMLEGAAAIDREWRVSFMNEAGAAALCIDRDQVIGQDLWSVLPRMVHTPFESALRQAAVTHQSLEIEAMVPEAQRWFMMRVVPARHGLAVYFADITERRRALEALAVRETQLHQAQKMEAVGVLAGGIAHDFNNLLTVIRANCEMLMQRPGTVSASEPLLTEMHMATTRAAELTAQLLAFGRKQVMQPRVVDAGALIGSMASMLTRLLPQTVTLTTRCMPDLPAVVIDPGQLEQVLLNLTTNARDAMPDGGSITVRTGFVNLASMHRDQGVDIAPGRWVVLAVRDQGMGIAEDVLSRIFEPFFTTKPVGKGTGLGLSSAFGIVQEAHGHIAVETQLGKGTEFRIYLPAALSENGEEPSDIALPVTKTVERVLVVDDEQAVRAVVERVLASDGYELHVARDGGEALELFEAHNGAFDLILSDVVMPRTSGVELAGAVRRRAPGIPVLLMSGYGDVQAVQDELERGTALISKPFNASTLREAVRRALNDRDRTPRSSPPVRA</sequence>
<dbReference type="InterPro" id="IPR000014">
    <property type="entry name" value="PAS"/>
</dbReference>
<dbReference type="SMART" id="SM00091">
    <property type="entry name" value="PAS"/>
    <property type="match status" value="1"/>
</dbReference>
<dbReference type="InterPro" id="IPR003661">
    <property type="entry name" value="HisK_dim/P_dom"/>
</dbReference>
<keyword evidence="5" id="KW-0418">Kinase</keyword>
<evidence type="ECO:0000256" key="2">
    <source>
        <dbReference type="ARBA" id="ARBA00012438"/>
    </source>
</evidence>
<dbReference type="InterPro" id="IPR036097">
    <property type="entry name" value="HisK_dim/P_sf"/>
</dbReference>
<dbReference type="Gene3D" id="3.30.450.20">
    <property type="entry name" value="PAS domain"/>
    <property type="match status" value="1"/>
</dbReference>
<dbReference type="SMART" id="SM00448">
    <property type="entry name" value="REC"/>
    <property type="match status" value="1"/>
</dbReference>
<dbReference type="Gene3D" id="3.40.50.2300">
    <property type="match status" value="1"/>
</dbReference>
<dbReference type="CDD" id="cd00082">
    <property type="entry name" value="HisKA"/>
    <property type="match status" value="1"/>
</dbReference>
<evidence type="ECO:0000256" key="6">
    <source>
        <dbReference type="PROSITE-ProRule" id="PRU00169"/>
    </source>
</evidence>
<dbReference type="Pfam" id="PF00072">
    <property type="entry name" value="Response_reg"/>
    <property type="match status" value="1"/>
</dbReference>
<dbReference type="InterPro" id="IPR029016">
    <property type="entry name" value="GAF-like_dom_sf"/>
</dbReference>
<evidence type="ECO:0000256" key="3">
    <source>
        <dbReference type="ARBA" id="ARBA00022553"/>
    </source>
</evidence>
<dbReference type="Pfam" id="PF02518">
    <property type="entry name" value="HATPase_c"/>
    <property type="match status" value="1"/>
</dbReference>
<dbReference type="CDD" id="cd00130">
    <property type="entry name" value="PAS"/>
    <property type="match status" value="1"/>
</dbReference>
<reference evidence="9 10" key="1">
    <citation type="journal article" date="2018" name="Nat. Biotechnol.">
        <title>A standardized bacterial taxonomy based on genome phylogeny substantially revises the tree of life.</title>
        <authorList>
            <person name="Parks D.H."/>
            <person name="Chuvochina M."/>
            <person name="Waite D.W."/>
            <person name="Rinke C."/>
            <person name="Skarshewski A."/>
            <person name="Chaumeil P.A."/>
            <person name="Hugenholtz P."/>
        </authorList>
    </citation>
    <scope>NUCLEOTIDE SEQUENCE [LARGE SCALE GENOMIC DNA]</scope>
    <source>
        <strain evidence="9">UBA8844</strain>
    </source>
</reference>
<protein>
    <recommendedName>
        <fullName evidence="2">histidine kinase</fullName>
        <ecNumber evidence="2">2.7.13.3</ecNumber>
    </recommendedName>
</protein>
<dbReference type="InterPro" id="IPR004358">
    <property type="entry name" value="Sig_transdc_His_kin-like_C"/>
</dbReference>
<evidence type="ECO:0000313" key="9">
    <source>
        <dbReference type="EMBL" id="HCT57480.1"/>
    </source>
</evidence>
<dbReference type="Pfam" id="PF01590">
    <property type="entry name" value="GAF"/>
    <property type="match status" value="1"/>
</dbReference>
<comment type="caution">
    <text evidence="9">The sequence shown here is derived from an EMBL/GenBank/DDBJ whole genome shotgun (WGS) entry which is preliminary data.</text>
</comment>
<dbReference type="InterPro" id="IPR003018">
    <property type="entry name" value="GAF"/>
</dbReference>
<dbReference type="AlphaFoldDB" id="A0A3D4V8N8"/>
<dbReference type="Gene3D" id="1.10.287.130">
    <property type="match status" value="1"/>
</dbReference>
<evidence type="ECO:0000259" key="7">
    <source>
        <dbReference type="PROSITE" id="PS50109"/>
    </source>
</evidence>
<gene>
    <name evidence="9" type="ORF">DGD08_09790</name>
</gene>
<dbReference type="InterPro" id="IPR001789">
    <property type="entry name" value="Sig_transdc_resp-reg_receiver"/>
</dbReference>
<dbReference type="Pfam" id="PF08448">
    <property type="entry name" value="PAS_4"/>
    <property type="match status" value="1"/>
</dbReference>
<evidence type="ECO:0000313" key="10">
    <source>
        <dbReference type="Proteomes" id="UP000264071"/>
    </source>
</evidence>
<keyword evidence="4" id="KW-0808">Transferase</keyword>
<dbReference type="PANTHER" id="PTHR43065">
    <property type="entry name" value="SENSOR HISTIDINE KINASE"/>
    <property type="match status" value="1"/>
</dbReference>
<dbReference type="InterPro" id="IPR013656">
    <property type="entry name" value="PAS_4"/>
</dbReference>
<dbReference type="SUPFAM" id="SSF47384">
    <property type="entry name" value="Homodimeric domain of signal transducing histidine kinase"/>
    <property type="match status" value="1"/>
</dbReference>
<accession>A0A3D4V8N8</accession>
<dbReference type="Gene3D" id="3.30.450.40">
    <property type="match status" value="1"/>
</dbReference>
<dbReference type="CDD" id="cd00156">
    <property type="entry name" value="REC"/>
    <property type="match status" value="1"/>
</dbReference>
<dbReference type="SUPFAM" id="SSF52172">
    <property type="entry name" value="CheY-like"/>
    <property type="match status" value="1"/>
</dbReference>
<name>A0A3D4V8N8_9BACT</name>
<feature type="modified residue" description="4-aspartylphosphate" evidence="6">
    <location>
        <position position="620"/>
    </location>
</feature>
<dbReference type="SUPFAM" id="SSF55874">
    <property type="entry name" value="ATPase domain of HSP90 chaperone/DNA topoisomerase II/histidine kinase"/>
    <property type="match status" value="1"/>
</dbReference>
<evidence type="ECO:0000259" key="8">
    <source>
        <dbReference type="PROSITE" id="PS50110"/>
    </source>
</evidence>
<dbReference type="OMA" id="WHEVHAW"/>
<evidence type="ECO:0000256" key="5">
    <source>
        <dbReference type="ARBA" id="ARBA00022777"/>
    </source>
</evidence>
<comment type="catalytic activity">
    <reaction evidence="1">
        <text>ATP + protein L-histidine = ADP + protein N-phospho-L-histidine.</text>
        <dbReference type="EC" id="2.7.13.3"/>
    </reaction>
</comment>
<dbReference type="SMART" id="SM00387">
    <property type="entry name" value="HATPase_c"/>
    <property type="match status" value="1"/>
</dbReference>
<keyword evidence="3 6" id="KW-0597">Phosphoprotein</keyword>
<dbReference type="SMART" id="SM00065">
    <property type="entry name" value="GAF"/>
    <property type="match status" value="1"/>
</dbReference>
<dbReference type="InterPro" id="IPR036890">
    <property type="entry name" value="HATPase_C_sf"/>
</dbReference>
<dbReference type="EC" id="2.7.13.3" evidence="2"/>
<dbReference type="SUPFAM" id="SSF55781">
    <property type="entry name" value="GAF domain-like"/>
    <property type="match status" value="1"/>
</dbReference>
<evidence type="ECO:0000256" key="4">
    <source>
        <dbReference type="ARBA" id="ARBA00022679"/>
    </source>
</evidence>
<dbReference type="SUPFAM" id="SSF55785">
    <property type="entry name" value="PYP-like sensor domain (PAS domain)"/>
    <property type="match status" value="1"/>
</dbReference>
<dbReference type="PROSITE" id="PS50109">
    <property type="entry name" value="HIS_KIN"/>
    <property type="match status" value="1"/>
</dbReference>
<feature type="domain" description="Histidine kinase" evidence="7">
    <location>
        <begin position="326"/>
        <end position="549"/>
    </location>
</feature>
<evidence type="ECO:0000256" key="1">
    <source>
        <dbReference type="ARBA" id="ARBA00000085"/>
    </source>
</evidence>
<proteinExistence type="predicted"/>
<organism evidence="9 10">
    <name type="scientific">Gemmatimonas aurantiaca</name>
    <dbReference type="NCBI Taxonomy" id="173480"/>
    <lineage>
        <taxon>Bacteria</taxon>
        <taxon>Pseudomonadati</taxon>
        <taxon>Gemmatimonadota</taxon>
        <taxon>Gemmatimonadia</taxon>
        <taxon>Gemmatimonadales</taxon>
        <taxon>Gemmatimonadaceae</taxon>
        <taxon>Gemmatimonas</taxon>
    </lineage>
</organism>